<sequence>MSKSAIYATNTTEPTITAGSVIPVGVTSRRFGCNIRQDGNTITLCGSGYYKVTAVATVTPAAAGTVSLTAQKDGVAVIGATASATTAAVNETVTLTVSAIIRNACGCDSSILSFVLGDSAAVVNNLSVTVEKL</sequence>
<evidence type="ECO:0000313" key="1">
    <source>
        <dbReference type="EMBL" id="DAD75485.1"/>
    </source>
</evidence>
<reference evidence="1" key="1">
    <citation type="journal article" date="2021" name="Proc. Natl. Acad. Sci. U.S.A.">
        <title>A Catalog of Tens of Thousands of Viruses from Human Metagenomes Reveals Hidden Associations with Chronic Diseases.</title>
        <authorList>
            <person name="Tisza M.J."/>
            <person name="Buck C.B."/>
        </authorList>
    </citation>
    <scope>NUCLEOTIDE SEQUENCE</scope>
    <source>
        <strain evidence="1">CtuvC1</strain>
    </source>
</reference>
<organism evidence="1">
    <name type="scientific">Siphoviridae sp. ctuvC1</name>
    <dbReference type="NCBI Taxonomy" id="2826507"/>
    <lineage>
        <taxon>Viruses</taxon>
        <taxon>Duplodnaviria</taxon>
        <taxon>Heunggongvirae</taxon>
        <taxon>Uroviricota</taxon>
        <taxon>Caudoviricetes</taxon>
    </lineage>
</organism>
<name>A0A8S5LZI5_9CAUD</name>
<accession>A0A8S5LZI5</accession>
<proteinExistence type="predicted"/>
<protein>
    <submittedName>
        <fullName evidence="1">Uncharacterized protein</fullName>
    </submittedName>
</protein>
<dbReference type="EMBL" id="BK014784">
    <property type="protein sequence ID" value="DAD75485.1"/>
    <property type="molecule type" value="Genomic_DNA"/>
</dbReference>